<evidence type="ECO:0000313" key="1">
    <source>
        <dbReference type="EMBL" id="MBI3539169.1"/>
    </source>
</evidence>
<protein>
    <submittedName>
        <fullName evidence="1">Uncharacterized protein</fullName>
    </submittedName>
</protein>
<dbReference type="AlphaFoldDB" id="A0A9D6QNQ4"/>
<gene>
    <name evidence="1" type="ORF">HY076_02735</name>
</gene>
<organism evidence="1 2">
    <name type="scientific">Eiseniibacteriota bacterium</name>
    <dbReference type="NCBI Taxonomy" id="2212470"/>
    <lineage>
        <taxon>Bacteria</taxon>
        <taxon>Candidatus Eiseniibacteriota</taxon>
    </lineage>
</organism>
<evidence type="ECO:0000313" key="2">
    <source>
        <dbReference type="Proteomes" id="UP000807850"/>
    </source>
</evidence>
<name>A0A9D6QNQ4_UNCEI</name>
<sequence>MDRKSLIAIALCVLILLAYPFILRMFGLDRFLPQPPRPAAVDTTRRTGSADTARASATSTALAQSGMVAMKGAGVAPAAPILTAGVPLHAERSRCTACRRHGASRTIR</sequence>
<dbReference type="Proteomes" id="UP000807850">
    <property type="component" value="Unassembled WGS sequence"/>
</dbReference>
<dbReference type="EMBL" id="JACQAY010000077">
    <property type="protein sequence ID" value="MBI3539169.1"/>
    <property type="molecule type" value="Genomic_DNA"/>
</dbReference>
<proteinExistence type="predicted"/>
<accession>A0A9D6QNQ4</accession>
<reference evidence="1" key="1">
    <citation type="submission" date="2020-07" db="EMBL/GenBank/DDBJ databases">
        <title>Huge and variable diversity of episymbiotic CPR bacteria and DPANN archaea in groundwater ecosystems.</title>
        <authorList>
            <person name="He C.Y."/>
            <person name="Keren R."/>
            <person name="Whittaker M."/>
            <person name="Farag I.F."/>
            <person name="Doudna J."/>
            <person name="Cate J.H.D."/>
            <person name="Banfield J.F."/>
        </authorList>
    </citation>
    <scope>NUCLEOTIDE SEQUENCE</scope>
    <source>
        <strain evidence="1">NC_groundwater_928_Pr1_S-0.2um_72_17</strain>
    </source>
</reference>
<comment type="caution">
    <text evidence="1">The sequence shown here is derived from an EMBL/GenBank/DDBJ whole genome shotgun (WGS) entry which is preliminary data.</text>
</comment>